<dbReference type="GO" id="GO:0019933">
    <property type="term" value="P:cAMP-mediated signaling"/>
    <property type="evidence" value="ECO:0007669"/>
    <property type="project" value="TreeGrafter"/>
</dbReference>
<feature type="region of interest" description="Disordered" evidence="6">
    <location>
        <begin position="215"/>
        <end position="261"/>
    </location>
</feature>
<comment type="similarity">
    <text evidence="2 5">Belongs to the CAP family.</text>
</comment>
<dbReference type="InterPro" id="IPR013992">
    <property type="entry name" value="Adenylate_cyclase-assoc_CAP_N"/>
</dbReference>
<evidence type="ECO:0000256" key="3">
    <source>
        <dbReference type="ARBA" id="ARBA00022475"/>
    </source>
</evidence>
<feature type="compositionally biased region" description="Basic and acidic residues" evidence="6">
    <location>
        <begin position="284"/>
        <end position="294"/>
    </location>
</feature>
<evidence type="ECO:0000313" key="14">
    <source>
        <dbReference type="Proteomes" id="UP000663855"/>
    </source>
</evidence>
<feature type="domain" description="C-CAP/cofactor C-like" evidence="7">
    <location>
        <begin position="320"/>
        <end position="465"/>
    </location>
</feature>
<evidence type="ECO:0000313" key="10">
    <source>
        <dbReference type="EMBL" id="CAF2055392.1"/>
    </source>
</evidence>
<dbReference type="EMBL" id="CAJOBJ010023816">
    <property type="protein sequence ID" value="CAF4231531.1"/>
    <property type="molecule type" value="Genomic_DNA"/>
</dbReference>
<dbReference type="GO" id="GO:0000902">
    <property type="term" value="P:cell morphogenesis"/>
    <property type="evidence" value="ECO:0007669"/>
    <property type="project" value="TreeGrafter"/>
</dbReference>
<comment type="subcellular location">
    <subcellularLocation>
        <location evidence="1">Cell membrane</location>
        <topology evidence="1">Peripheral membrane protein</topology>
    </subcellularLocation>
</comment>
<dbReference type="EMBL" id="CAJOBI010000779">
    <property type="protein sequence ID" value="CAF3844615.1"/>
    <property type="molecule type" value="Genomic_DNA"/>
</dbReference>
<dbReference type="GO" id="GO:0007015">
    <property type="term" value="P:actin filament organization"/>
    <property type="evidence" value="ECO:0007669"/>
    <property type="project" value="TreeGrafter"/>
</dbReference>
<name>A0A814MBZ0_9BILA</name>
<dbReference type="InterPro" id="IPR036222">
    <property type="entry name" value="CAP_N_sf"/>
</dbReference>
<organism evidence="8 14">
    <name type="scientific">Rotaria magnacalcarata</name>
    <dbReference type="NCBI Taxonomy" id="392030"/>
    <lineage>
        <taxon>Eukaryota</taxon>
        <taxon>Metazoa</taxon>
        <taxon>Spiralia</taxon>
        <taxon>Gnathifera</taxon>
        <taxon>Rotifera</taxon>
        <taxon>Eurotatoria</taxon>
        <taxon>Bdelloidea</taxon>
        <taxon>Philodinida</taxon>
        <taxon>Philodinidae</taxon>
        <taxon>Rotaria</taxon>
    </lineage>
</organism>
<dbReference type="PANTHER" id="PTHR10652">
    <property type="entry name" value="ADENYLYL CYCLASE-ASSOCIATED PROTEIN"/>
    <property type="match status" value="1"/>
</dbReference>
<dbReference type="EMBL" id="CAJNOW010000131">
    <property type="protein sequence ID" value="CAF1246211.1"/>
    <property type="molecule type" value="Genomic_DNA"/>
</dbReference>
<dbReference type="Gene3D" id="2.160.20.70">
    <property type="match status" value="1"/>
</dbReference>
<evidence type="ECO:0000256" key="4">
    <source>
        <dbReference type="ARBA" id="ARBA00023136"/>
    </source>
</evidence>
<keyword evidence="3" id="KW-1003">Cell membrane</keyword>
<dbReference type="InterPro" id="IPR013912">
    <property type="entry name" value="Adenylate_cyclase-assoc_CAP_C"/>
</dbReference>
<dbReference type="PANTHER" id="PTHR10652:SF0">
    <property type="entry name" value="ADENYLYL CYCLASE-ASSOCIATED PROTEIN"/>
    <property type="match status" value="1"/>
</dbReference>
<feature type="compositionally biased region" description="Low complexity" evidence="6">
    <location>
        <begin position="318"/>
        <end position="332"/>
    </location>
</feature>
<dbReference type="InterPro" id="IPR001837">
    <property type="entry name" value="Adenylate_cyclase-assoc_CAP"/>
</dbReference>
<dbReference type="EMBL" id="CAJOBH010005750">
    <property type="protein sequence ID" value="CAF4034478.1"/>
    <property type="molecule type" value="Genomic_DNA"/>
</dbReference>
<reference evidence="8" key="1">
    <citation type="submission" date="2021-02" db="EMBL/GenBank/DDBJ databases">
        <authorList>
            <person name="Nowell W R."/>
        </authorList>
    </citation>
    <scope>NUCLEOTIDE SEQUENCE</scope>
</reference>
<dbReference type="Pfam" id="PF21938">
    <property type="entry name" value="CAP_N"/>
    <property type="match status" value="1"/>
</dbReference>
<dbReference type="SUPFAM" id="SSF101278">
    <property type="entry name" value="N-terminal domain of adenylylcyclase associated protein, CAP"/>
    <property type="match status" value="1"/>
</dbReference>
<dbReference type="Gene3D" id="1.25.40.330">
    <property type="entry name" value="Adenylate cyclase-associated CAP, N-terminal domain"/>
    <property type="match status" value="1"/>
</dbReference>
<dbReference type="Proteomes" id="UP000663834">
    <property type="component" value="Unassembled WGS sequence"/>
</dbReference>
<dbReference type="Pfam" id="PF08603">
    <property type="entry name" value="CAP_C"/>
    <property type="match status" value="1"/>
</dbReference>
<evidence type="ECO:0000259" key="7">
    <source>
        <dbReference type="PROSITE" id="PS51329"/>
    </source>
</evidence>
<dbReference type="GO" id="GO:0005886">
    <property type="term" value="C:plasma membrane"/>
    <property type="evidence" value="ECO:0007669"/>
    <property type="project" value="UniProtKB-SubCell"/>
</dbReference>
<dbReference type="FunFam" id="1.25.40.330:FF:000001">
    <property type="entry name" value="Adenylyl cyclase-associated protein"/>
    <property type="match status" value="1"/>
</dbReference>
<dbReference type="InterPro" id="IPR053950">
    <property type="entry name" value="CAP_N"/>
</dbReference>
<dbReference type="Proteomes" id="UP000681967">
    <property type="component" value="Unassembled WGS sequence"/>
</dbReference>
<keyword evidence="4" id="KW-0472">Membrane</keyword>
<comment type="caution">
    <text evidence="8">The sequence shown here is derived from an EMBL/GenBank/DDBJ whole genome shotgun (WGS) entry which is preliminary data.</text>
</comment>
<protein>
    <recommendedName>
        <fullName evidence="5">Adenylyl cyclase-associated protein</fullName>
    </recommendedName>
</protein>
<dbReference type="PROSITE" id="PS51329">
    <property type="entry name" value="C_CAP_COFACTOR_C"/>
    <property type="match status" value="1"/>
</dbReference>
<evidence type="ECO:0000313" key="11">
    <source>
        <dbReference type="EMBL" id="CAF3844615.1"/>
    </source>
</evidence>
<dbReference type="EMBL" id="CAJNRE010006459">
    <property type="protein sequence ID" value="CAF2055392.1"/>
    <property type="molecule type" value="Genomic_DNA"/>
</dbReference>
<dbReference type="InterPro" id="IPR016098">
    <property type="entry name" value="CAP/MinC_C"/>
</dbReference>
<dbReference type="InterPro" id="IPR006599">
    <property type="entry name" value="CARP_motif"/>
</dbReference>
<evidence type="ECO:0000313" key="8">
    <source>
        <dbReference type="EMBL" id="CAF1076256.1"/>
    </source>
</evidence>
<feature type="compositionally biased region" description="Polar residues" evidence="6">
    <location>
        <begin position="295"/>
        <end position="304"/>
    </location>
</feature>
<sequence length="489" mass="53984">MGDQLKRLETLADRLESIANKFSSSSLLNQTSAADDSTSNIDHLPIIRDYETLINESIQPFIALSQKIGGDLTTLSDHVLRLFNAQQEFIREAIQSKKPNEKQLMDAIKPQSLEIEVILGFANKNRKSPFFNHLSAVSEGIPALSWILVSPTPGPHIKDMSDAAQFYSNRVLKEFREKDPVHVEWVKLWIKALNALYTYVRQYHTTGLAWASQSSRDFNPVSKPTIKPAAAAGGPRPPPPPPPPPPPMAFDTNVDDSADDSRNQLMSSINALGEGVTSHLKKVPDQLKTHKNPELRQQTDNQKSSHGKPVVPSKAGKTAPPSTTNTATTGPPKLVLDGNKWLVEYQTGKSDLRITDTNMRHSIYVYKCTNSTIVVEGKVNSITLDQCTKVGLQFTSVVSLVEFINCKSMKAQAIEHVPTVLIEKTDGCHIYLSKASLNTEFITSKSSEMSVNIPSVDDEYKEYPIPEQFKTSIKNGTQLVTLPNESAGV</sequence>
<dbReference type="SMART" id="SM00673">
    <property type="entry name" value="CARP"/>
    <property type="match status" value="2"/>
</dbReference>
<evidence type="ECO:0000313" key="12">
    <source>
        <dbReference type="EMBL" id="CAF4034478.1"/>
    </source>
</evidence>
<evidence type="ECO:0000256" key="6">
    <source>
        <dbReference type="SAM" id="MobiDB-lite"/>
    </source>
</evidence>
<gene>
    <name evidence="12" type="ORF">BYL167_LOCUS15521</name>
    <name evidence="8" type="ORF">CJN711_LOCUS5973</name>
    <name evidence="13" type="ORF">GIL414_LOCUS22863</name>
    <name evidence="9" type="ORF">KQP761_LOCUS2051</name>
    <name evidence="10" type="ORF">MBJ925_LOCUS13946</name>
    <name evidence="11" type="ORF">SMN809_LOCUS3654</name>
</gene>
<dbReference type="InterPro" id="IPR036223">
    <property type="entry name" value="CAP_C_sf"/>
</dbReference>
<evidence type="ECO:0000256" key="2">
    <source>
        <dbReference type="ARBA" id="ARBA00007659"/>
    </source>
</evidence>
<dbReference type="InterPro" id="IPR017901">
    <property type="entry name" value="C-CAP_CF_C-like"/>
</dbReference>
<dbReference type="OrthoDB" id="1601at2759"/>
<dbReference type="GO" id="GO:0008179">
    <property type="term" value="F:adenylate cyclase binding"/>
    <property type="evidence" value="ECO:0007669"/>
    <property type="project" value="TreeGrafter"/>
</dbReference>
<dbReference type="Pfam" id="PF01213">
    <property type="entry name" value="CAP_N-CM"/>
    <property type="match status" value="1"/>
</dbReference>
<feature type="region of interest" description="Disordered" evidence="6">
    <location>
        <begin position="284"/>
        <end position="333"/>
    </location>
</feature>
<evidence type="ECO:0000313" key="13">
    <source>
        <dbReference type="EMBL" id="CAF4231531.1"/>
    </source>
</evidence>
<dbReference type="Proteomes" id="UP000681720">
    <property type="component" value="Unassembled WGS sequence"/>
</dbReference>
<dbReference type="Proteomes" id="UP000676336">
    <property type="component" value="Unassembled WGS sequence"/>
</dbReference>
<evidence type="ECO:0000313" key="9">
    <source>
        <dbReference type="EMBL" id="CAF1246211.1"/>
    </source>
</evidence>
<dbReference type="Proteomes" id="UP000663824">
    <property type="component" value="Unassembled WGS sequence"/>
</dbReference>
<feature type="compositionally biased region" description="Pro residues" evidence="6">
    <location>
        <begin position="235"/>
        <end position="248"/>
    </location>
</feature>
<evidence type="ECO:0000256" key="5">
    <source>
        <dbReference type="RuleBase" id="RU000647"/>
    </source>
</evidence>
<dbReference type="Proteomes" id="UP000663855">
    <property type="component" value="Unassembled WGS sequence"/>
</dbReference>
<accession>A0A814MBZ0</accession>
<dbReference type="EMBL" id="CAJNOV010001723">
    <property type="protein sequence ID" value="CAF1076256.1"/>
    <property type="molecule type" value="Genomic_DNA"/>
</dbReference>
<dbReference type="GO" id="GO:0005737">
    <property type="term" value="C:cytoplasm"/>
    <property type="evidence" value="ECO:0007669"/>
    <property type="project" value="TreeGrafter"/>
</dbReference>
<evidence type="ECO:0000256" key="1">
    <source>
        <dbReference type="ARBA" id="ARBA00004202"/>
    </source>
</evidence>
<proteinExistence type="inferred from homology"/>
<dbReference type="AlphaFoldDB" id="A0A814MBZ0"/>
<dbReference type="FunFam" id="2.160.20.70:FF:000001">
    <property type="entry name" value="Adenylyl cyclase-associated protein"/>
    <property type="match status" value="1"/>
</dbReference>
<dbReference type="SUPFAM" id="SSF69340">
    <property type="entry name" value="C-terminal domain of adenylylcyclase associated protein"/>
    <property type="match status" value="1"/>
</dbReference>
<dbReference type="GO" id="GO:0003779">
    <property type="term" value="F:actin binding"/>
    <property type="evidence" value="ECO:0007669"/>
    <property type="project" value="InterPro"/>
</dbReference>